<comment type="similarity">
    <text evidence="2 8">Belongs to the MIP/aquaporin (TC 1.A.8) family.</text>
</comment>
<keyword evidence="4" id="KW-1003">Cell membrane</keyword>
<evidence type="ECO:0000313" key="10">
    <source>
        <dbReference type="WBParaSite" id="maker-uti_cns_0002398-snap-gene-0.4-mRNA-1"/>
    </source>
</evidence>
<dbReference type="GO" id="GO:0005886">
    <property type="term" value="C:plasma membrane"/>
    <property type="evidence" value="ECO:0007669"/>
    <property type="project" value="UniProtKB-SubCell"/>
</dbReference>
<keyword evidence="3 8" id="KW-0813">Transport</keyword>
<evidence type="ECO:0000256" key="3">
    <source>
        <dbReference type="ARBA" id="ARBA00022448"/>
    </source>
</evidence>
<protein>
    <submittedName>
        <fullName evidence="10">Aquaporin</fullName>
    </submittedName>
</protein>
<dbReference type="PANTHER" id="PTHR19139">
    <property type="entry name" value="AQUAPORIN TRANSPORTER"/>
    <property type="match status" value="1"/>
</dbReference>
<accession>A0A1I8GLB5</accession>
<dbReference type="OrthoDB" id="3222at2759"/>
<keyword evidence="7" id="KW-0472">Membrane</keyword>
<evidence type="ECO:0000313" key="9">
    <source>
        <dbReference type="Proteomes" id="UP000095280"/>
    </source>
</evidence>
<dbReference type="InterPro" id="IPR023271">
    <property type="entry name" value="Aquaporin-like"/>
</dbReference>
<dbReference type="WBParaSite" id="maker-uti_cns_0002398-snap-gene-0.4-mRNA-1">
    <property type="protein sequence ID" value="maker-uti_cns_0002398-snap-gene-0.4-mRNA-1"/>
    <property type="gene ID" value="maker-uti_cns_0002398-snap-gene-0.4"/>
</dbReference>
<evidence type="ECO:0000256" key="5">
    <source>
        <dbReference type="ARBA" id="ARBA00022692"/>
    </source>
</evidence>
<keyword evidence="6" id="KW-1133">Transmembrane helix</keyword>
<dbReference type="Proteomes" id="UP000095280">
    <property type="component" value="Unplaced"/>
</dbReference>
<dbReference type="AlphaFoldDB" id="A0A1I8GLB5"/>
<dbReference type="Gene3D" id="1.20.1080.10">
    <property type="entry name" value="Glycerol uptake facilitator protein"/>
    <property type="match status" value="1"/>
</dbReference>
<evidence type="ECO:0000256" key="4">
    <source>
        <dbReference type="ARBA" id="ARBA00022475"/>
    </source>
</evidence>
<dbReference type="SUPFAM" id="SSF81338">
    <property type="entry name" value="Aquaporin-like"/>
    <property type="match status" value="1"/>
</dbReference>
<dbReference type="PROSITE" id="PS00221">
    <property type="entry name" value="MIP"/>
    <property type="match status" value="1"/>
</dbReference>
<dbReference type="PANTHER" id="PTHR19139:SF199">
    <property type="entry name" value="MIP17260P"/>
    <property type="match status" value="1"/>
</dbReference>
<dbReference type="InterPro" id="IPR022357">
    <property type="entry name" value="MIP_CS"/>
</dbReference>
<keyword evidence="5 8" id="KW-0812">Transmembrane</keyword>
<dbReference type="GO" id="GO:0015267">
    <property type="term" value="F:channel activity"/>
    <property type="evidence" value="ECO:0007669"/>
    <property type="project" value="InterPro"/>
</dbReference>
<sequence length="337" mass="35734">MTAASRLLRRMVSSSSRDLRSRGLWRACLAECVGSLLLVFFCCAPNIDFPISPDGSECFSVDAKVLRAGFTSGLIVACVVWSLGHISGAHINPALTLGFFVSGNVSLIRTLLYIPMQCTGGVAGALLLKLLTPFQLHNVTSFGINSFNPTLTHPAQAFGMELVLTFAMVLPVIACTDRLRFDQTGSMSLAAGLQVSCCIFAGAVLSGSSMNPIRTLGPAVASGRYDQLWVYIAGPSCGGGLSGICYALLFKGSFMLTGDEKNTEKGNDAQGSRCQICQCEANGSVEAGPADKNKDNDDDGTDPETASQTKKGSSLAKTGEKHWRQRMTTTDTSMTEL</sequence>
<reference evidence="10" key="1">
    <citation type="submission" date="2016-11" db="UniProtKB">
        <authorList>
            <consortium name="WormBaseParasite"/>
        </authorList>
    </citation>
    <scope>IDENTIFICATION</scope>
</reference>
<evidence type="ECO:0000256" key="2">
    <source>
        <dbReference type="ARBA" id="ARBA00006175"/>
    </source>
</evidence>
<keyword evidence="9" id="KW-1185">Reference proteome</keyword>
<evidence type="ECO:0000256" key="1">
    <source>
        <dbReference type="ARBA" id="ARBA00004651"/>
    </source>
</evidence>
<evidence type="ECO:0000256" key="7">
    <source>
        <dbReference type="ARBA" id="ARBA00023136"/>
    </source>
</evidence>
<organism evidence="9 10">
    <name type="scientific">Macrostomum lignano</name>
    <dbReference type="NCBI Taxonomy" id="282301"/>
    <lineage>
        <taxon>Eukaryota</taxon>
        <taxon>Metazoa</taxon>
        <taxon>Spiralia</taxon>
        <taxon>Lophotrochozoa</taxon>
        <taxon>Platyhelminthes</taxon>
        <taxon>Rhabditophora</taxon>
        <taxon>Macrostomorpha</taxon>
        <taxon>Macrostomida</taxon>
        <taxon>Macrostomidae</taxon>
        <taxon>Macrostomum</taxon>
    </lineage>
</organism>
<proteinExistence type="inferred from homology"/>
<comment type="subcellular location">
    <subcellularLocation>
        <location evidence="1">Cell membrane</location>
        <topology evidence="1">Multi-pass membrane protein</topology>
    </subcellularLocation>
</comment>
<dbReference type="STRING" id="282301.A0A1I8GLB5"/>
<dbReference type="Pfam" id="PF00230">
    <property type="entry name" value="MIP"/>
    <property type="match status" value="1"/>
</dbReference>
<dbReference type="InterPro" id="IPR000425">
    <property type="entry name" value="MIP"/>
</dbReference>
<evidence type="ECO:0000256" key="8">
    <source>
        <dbReference type="RuleBase" id="RU000477"/>
    </source>
</evidence>
<dbReference type="PRINTS" id="PR00783">
    <property type="entry name" value="MINTRINSICP"/>
</dbReference>
<name>A0A1I8GLB5_9PLAT</name>
<dbReference type="InterPro" id="IPR034294">
    <property type="entry name" value="Aquaporin_transptr"/>
</dbReference>
<evidence type="ECO:0000256" key="6">
    <source>
        <dbReference type="ARBA" id="ARBA00022989"/>
    </source>
</evidence>